<feature type="region of interest" description="Disordered" evidence="1">
    <location>
        <begin position="16"/>
        <end position="53"/>
    </location>
</feature>
<keyword evidence="3" id="KW-1185">Reference proteome</keyword>
<evidence type="ECO:0000313" key="2">
    <source>
        <dbReference type="EMBL" id="KAF1941666.1"/>
    </source>
</evidence>
<dbReference type="EMBL" id="ML976044">
    <property type="protein sequence ID" value="KAF1941666.1"/>
    <property type="molecule type" value="Genomic_DNA"/>
</dbReference>
<proteinExistence type="predicted"/>
<organism evidence="2 3">
    <name type="scientific">Clathrospora elynae</name>
    <dbReference type="NCBI Taxonomy" id="706981"/>
    <lineage>
        <taxon>Eukaryota</taxon>
        <taxon>Fungi</taxon>
        <taxon>Dikarya</taxon>
        <taxon>Ascomycota</taxon>
        <taxon>Pezizomycotina</taxon>
        <taxon>Dothideomycetes</taxon>
        <taxon>Pleosporomycetidae</taxon>
        <taxon>Pleosporales</taxon>
        <taxon>Diademaceae</taxon>
        <taxon>Clathrospora</taxon>
    </lineage>
</organism>
<accession>A0A6A5SSV4</accession>
<gene>
    <name evidence="2" type="ORF">EJ02DRAFT_491243</name>
</gene>
<dbReference type="AlphaFoldDB" id="A0A6A5SSV4"/>
<reference evidence="2" key="1">
    <citation type="journal article" date="2020" name="Stud. Mycol.">
        <title>101 Dothideomycetes genomes: a test case for predicting lifestyles and emergence of pathogens.</title>
        <authorList>
            <person name="Haridas S."/>
            <person name="Albert R."/>
            <person name="Binder M."/>
            <person name="Bloem J."/>
            <person name="Labutti K."/>
            <person name="Salamov A."/>
            <person name="Andreopoulos B."/>
            <person name="Baker S."/>
            <person name="Barry K."/>
            <person name="Bills G."/>
            <person name="Bluhm B."/>
            <person name="Cannon C."/>
            <person name="Castanera R."/>
            <person name="Culley D."/>
            <person name="Daum C."/>
            <person name="Ezra D."/>
            <person name="Gonzalez J."/>
            <person name="Henrissat B."/>
            <person name="Kuo A."/>
            <person name="Liang C."/>
            <person name="Lipzen A."/>
            <person name="Lutzoni F."/>
            <person name="Magnuson J."/>
            <person name="Mondo S."/>
            <person name="Nolan M."/>
            <person name="Ohm R."/>
            <person name="Pangilinan J."/>
            <person name="Park H.-J."/>
            <person name="Ramirez L."/>
            <person name="Alfaro M."/>
            <person name="Sun H."/>
            <person name="Tritt A."/>
            <person name="Yoshinaga Y."/>
            <person name="Zwiers L.-H."/>
            <person name="Turgeon B."/>
            <person name="Goodwin S."/>
            <person name="Spatafora J."/>
            <person name="Crous P."/>
            <person name="Grigoriev I."/>
        </authorList>
    </citation>
    <scope>NUCLEOTIDE SEQUENCE</scope>
    <source>
        <strain evidence="2">CBS 161.51</strain>
    </source>
</reference>
<protein>
    <submittedName>
        <fullName evidence="2">Uncharacterized protein</fullName>
    </submittedName>
</protein>
<evidence type="ECO:0000256" key="1">
    <source>
        <dbReference type="SAM" id="MobiDB-lite"/>
    </source>
</evidence>
<dbReference type="OrthoDB" id="3798327at2759"/>
<sequence length="286" mass="31634">MNTLPEALHWTMSGTLAMPSSMSPKVPDTSSSASTDPTSRIMHLPNASSDLDTSTLPYGELNHSDDANDNTIALWTTMFKNSGARKGQTSCLHCGMEADSTHRQLYRACGGLCICCNDERDHGHPGGVCPIMRENPVFFNGKFWRSRTEQPFPPKMMDMEQLQNTQRRLRGETFTAAYTEDSSSAAAQPCVGFSYPPFPYLPYFITHGTNPYYPPPPGYYSGYSPAHGYYCLPYPPTHAPNIQGYAQTWTVSSLRRSKKVEAVADGPYAHLRALTDADLLDPATQE</sequence>
<evidence type="ECO:0000313" key="3">
    <source>
        <dbReference type="Proteomes" id="UP000800038"/>
    </source>
</evidence>
<feature type="compositionally biased region" description="Low complexity" evidence="1">
    <location>
        <begin position="27"/>
        <end position="39"/>
    </location>
</feature>
<dbReference type="Proteomes" id="UP000800038">
    <property type="component" value="Unassembled WGS sequence"/>
</dbReference>
<name>A0A6A5SSV4_9PLEO</name>